<evidence type="ECO:0000313" key="1">
    <source>
        <dbReference type="EMBL" id="RON37858.1"/>
    </source>
</evidence>
<dbReference type="RefSeq" id="WP_123366544.1">
    <property type="nucleotide sequence ID" value="NZ_MOBO01000013.1"/>
</dbReference>
<reference evidence="1 2" key="1">
    <citation type="submission" date="2016-10" db="EMBL/GenBank/DDBJ databases">
        <title>Comparative genome analysis of multiple Pseudomonas spp. focuses on biocontrol and plant growth promoting traits.</title>
        <authorList>
            <person name="Tao X.-Y."/>
            <person name="Taylor C.G."/>
        </authorList>
    </citation>
    <scope>NUCLEOTIDE SEQUENCE [LARGE SCALE GENOMIC DNA]</scope>
    <source>
        <strain evidence="1 2">38D4</strain>
    </source>
</reference>
<organism evidence="1 2">
    <name type="scientific">Pseudomonas brassicacearum</name>
    <dbReference type="NCBI Taxonomy" id="930166"/>
    <lineage>
        <taxon>Bacteria</taxon>
        <taxon>Pseudomonadati</taxon>
        <taxon>Pseudomonadota</taxon>
        <taxon>Gammaproteobacteria</taxon>
        <taxon>Pseudomonadales</taxon>
        <taxon>Pseudomonadaceae</taxon>
        <taxon>Pseudomonas</taxon>
    </lineage>
</organism>
<evidence type="ECO:0000313" key="2">
    <source>
        <dbReference type="Proteomes" id="UP000286351"/>
    </source>
</evidence>
<dbReference type="Proteomes" id="UP000286351">
    <property type="component" value="Unassembled WGS sequence"/>
</dbReference>
<sequence length="178" mass="19971">MSGIPIAELVDGQWRDCLVTGAAHDFAPVLPEDDRPEQAELTPPYRWMTAWFDDGSSFVIAWLDTALLDDPEFGPHWNSFVEGPDSSGANKWESGGPTPSLNLRSGWIANAGRILPVTSLRFRTLTGGESRFIAKAVELEITDAEWRIHRISGETQSMIPKMYWGNLTTNMHAMRRKR</sequence>
<gene>
    <name evidence="1" type="ORF">BK664_15665</name>
</gene>
<proteinExistence type="predicted"/>
<protein>
    <submittedName>
        <fullName evidence="1">Uncharacterized protein</fullName>
    </submittedName>
</protein>
<accession>A0A423JJG6</accession>
<dbReference type="AlphaFoldDB" id="A0A423JJG6"/>
<name>A0A423JJG6_9PSED</name>
<comment type="caution">
    <text evidence="1">The sequence shown here is derived from an EMBL/GenBank/DDBJ whole genome shotgun (WGS) entry which is preliminary data.</text>
</comment>
<dbReference type="EMBL" id="MOBO01000013">
    <property type="protein sequence ID" value="RON37858.1"/>
    <property type="molecule type" value="Genomic_DNA"/>
</dbReference>